<evidence type="ECO:0000259" key="3">
    <source>
        <dbReference type="Pfam" id="PF05605"/>
    </source>
</evidence>
<feature type="compositionally biased region" description="Basic and acidic residues" evidence="2">
    <location>
        <begin position="185"/>
        <end position="212"/>
    </location>
</feature>
<sequence>MEDDAWSFGVTSASRSYNPSMLKSHSDFCIDFEDFDGDDDLKVEYPCPFCSEDFDLVGLCCHIDDEHHSEARSVVCPVCATRVGMNMVGHITTQHGNFFKYPFFSFLDINYLIYKVKFYKVDSQSPFSFSRKELQDEHIRSLFGWSSAVSTSKMAPDPLLSFLYNTSPTDRSEKAQPDSSSEVSNEEKSSDHILLERNIQKSPLSDKDQEEKAERCKFAQGLVLSTIFDDGL</sequence>
<dbReference type="EMBL" id="JAEACU010000009">
    <property type="protein sequence ID" value="KAH7517017.1"/>
    <property type="molecule type" value="Genomic_DNA"/>
</dbReference>
<dbReference type="PANTHER" id="PTHR31875">
    <property type="entry name" value="PROTEIN DEHYDRATION-INDUCED 19"/>
    <property type="match status" value="1"/>
</dbReference>
<dbReference type="Pfam" id="PF05605">
    <property type="entry name" value="zf-Di19"/>
    <property type="match status" value="1"/>
</dbReference>
<evidence type="ECO:0000313" key="6">
    <source>
        <dbReference type="Proteomes" id="UP000813462"/>
    </source>
</evidence>
<proteinExistence type="inferred from homology"/>
<protein>
    <submittedName>
        <fullName evidence="5">Uncharacterized protein</fullName>
    </submittedName>
</protein>
<comment type="caution">
    <text evidence="5">The sequence shown here is derived from an EMBL/GenBank/DDBJ whole genome shotgun (WGS) entry which is preliminary data.</text>
</comment>
<feature type="domain" description="Di19 C-terminal" evidence="4">
    <location>
        <begin position="127"/>
        <end position="227"/>
    </location>
</feature>
<comment type="similarity">
    <text evidence="1">Belongs to the Di19 family.</text>
</comment>
<dbReference type="Pfam" id="PF14571">
    <property type="entry name" value="Di19_C"/>
    <property type="match status" value="1"/>
</dbReference>
<dbReference type="InterPro" id="IPR033347">
    <property type="entry name" value="Di19"/>
</dbReference>
<dbReference type="PANTHER" id="PTHR31875:SF25">
    <property type="entry name" value="PROTEIN DEHYDRATION-INDUCED 19 HOMOLOG 2"/>
    <property type="match status" value="1"/>
</dbReference>
<organism evidence="5 6">
    <name type="scientific">Ziziphus jujuba var. spinosa</name>
    <dbReference type="NCBI Taxonomy" id="714518"/>
    <lineage>
        <taxon>Eukaryota</taxon>
        <taxon>Viridiplantae</taxon>
        <taxon>Streptophyta</taxon>
        <taxon>Embryophyta</taxon>
        <taxon>Tracheophyta</taxon>
        <taxon>Spermatophyta</taxon>
        <taxon>Magnoliopsida</taxon>
        <taxon>eudicotyledons</taxon>
        <taxon>Gunneridae</taxon>
        <taxon>Pentapetalae</taxon>
        <taxon>rosids</taxon>
        <taxon>fabids</taxon>
        <taxon>Rosales</taxon>
        <taxon>Rhamnaceae</taxon>
        <taxon>Paliureae</taxon>
        <taxon>Ziziphus</taxon>
    </lineage>
</organism>
<dbReference type="InterPro" id="IPR008598">
    <property type="entry name" value="Di19_Zn-bd"/>
</dbReference>
<feature type="domain" description="Di19 zinc-binding" evidence="3">
    <location>
        <begin position="44"/>
        <end position="96"/>
    </location>
</feature>
<feature type="region of interest" description="Disordered" evidence="2">
    <location>
        <begin position="168"/>
        <end position="212"/>
    </location>
</feature>
<name>A0A978UQ67_ZIZJJ</name>
<accession>A0A978UQ67</accession>
<evidence type="ECO:0000256" key="2">
    <source>
        <dbReference type="SAM" id="MobiDB-lite"/>
    </source>
</evidence>
<dbReference type="InterPro" id="IPR027935">
    <property type="entry name" value="Di19_C"/>
</dbReference>
<evidence type="ECO:0000256" key="1">
    <source>
        <dbReference type="ARBA" id="ARBA00007109"/>
    </source>
</evidence>
<evidence type="ECO:0000313" key="5">
    <source>
        <dbReference type="EMBL" id="KAH7517017.1"/>
    </source>
</evidence>
<evidence type="ECO:0000259" key="4">
    <source>
        <dbReference type="Pfam" id="PF14571"/>
    </source>
</evidence>
<reference evidence="5" key="1">
    <citation type="journal article" date="2021" name="Front. Plant Sci.">
        <title>Chromosome-Scale Genome Assembly for Chinese Sour Jujube and Insights Into Its Genome Evolution and Domestication Signature.</title>
        <authorList>
            <person name="Shen L.-Y."/>
            <person name="Luo H."/>
            <person name="Wang X.-L."/>
            <person name="Wang X.-M."/>
            <person name="Qiu X.-J."/>
            <person name="Liu H."/>
            <person name="Zhou S.-S."/>
            <person name="Jia K.-H."/>
            <person name="Nie S."/>
            <person name="Bao Y.-T."/>
            <person name="Zhang R.-G."/>
            <person name="Yun Q.-Z."/>
            <person name="Chai Y.-H."/>
            <person name="Lu J.-Y."/>
            <person name="Li Y."/>
            <person name="Zhao S.-W."/>
            <person name="Mao J.-F."/>
            <person name="Jia S.-G."/>
            <person name="Mao Y.-M."/>
        </authorList>
    </citation>
    <scope>NUCLEOTIDE SEQUENCE</scope>
    <source>
        <strain evidence="5">AT0</strain>
        <tissue evidence="5">Leaf</tissue>
    </source>
</reference>
<dbReference type="AlphaFoldDB" id="A0A978UQ67"/>
<dbReference type="Proteomes" id="UP000813462">
    <property type="component" value="Unassembled WGS sequence"/>
</dbReference>
<gene>
    <name evidence="5" type="ORF">FEM48_Zijuj09G0017300</name>
</gene>